<feature type="transmembrane region" description="Helical" evidence="7">
    <location>
        <begin position="20"/>
        <end position="49"/>
    </location>
</feature>
<feature type="transmembrane region" description="Helical" evidence="7">
    <location>
        <begin position="144"/>
        <end position="165"/>
    </location>
</feature>
<feature type="transmembrane region" description="Helical" evidence="7">
    <location>
        <begin position="177"/>
        <end position="196"/>
    </location>
</feature>
<evidence type="ECO:0000256" key="2">
    <source>
        <dbReference type="ARBA" id="ARBA00010792"/>
    </source>
</evidence>
<evidence type="ECO:0000256" key="7">
    <source>
        <dbReference type="RuleBase" id="RU367016"/>
    </source>
</evidence>
<keyword evidence="3 7" id="KW-1003">Cell membrane</keyword>
<dbReference type="EMBL" id="BJYG01000018">
    <property type="protein sequence ID" value="GEN63327.1"/>
    <property type="molecule type" value="Genomic_DNA"/>
</dbReference>
<dbReference type="Proteomes" id="UP000321746">
    <property type="component" value="Unassembled WGS sequence"/>
</dbReference>
<evidence type="ECO:0000256" key="3">
    <source>
        <dbReference type="ARBA" id="ARBA00022475"/>
    </source>
</evidence>
<dbReference type="PANTHER" id="PTHR30353">
    <property type="entry name" value="INNER MEMBRANE PROTEIN DEDA-RELATED"/>
    <property type="match status" value="1"/>
</dbReference>
<feature type="transmembrane region" description="Helical" evidence="7">
    <location>
        <begin position="56"/>
        <end position="79"/>
    </location>
</feature>
<dbReference type="PANTHER" id="PTHR30353:SF15">
    <property type="entry name" value="INNER MEMBRANE PROTEIN YABI"/>
    <property type="match status" value="1"/>
</dbReference>
<evidence type="ECO:0000313" key="9">
    <source>
        <dbReference type="EMBL" id="GEN63327.1"/>
    </source>
</evidence>
<sequence>MHSGTSALLHYLDTLLSEYGYGVIGVVVMFESMGLPLPAESLLITAALYAATTHRLNIYGVATAGVTGAIMGDNFGYLIGKALGFHLLLRHGRKVGLTPQRLLLGRYVFRQHGGIVVFFGRFIAILRVFVALMAGANHMHWRSFLIFNAMGGLCWAGGYSLITYYLGHEALRLSGPAAWIVIPIGVAVIVGMLVFLKKNEKRLTKEALEAAENDPALVHGMEAELKQ</sequence>
<reference evidence="9 10" key="1">
    <citation type="submission" date="2019-07" db="EMBL/GenBank/DDBJ databases">
        <title>Whole genome shotgun sequence of Acetobacter oeni NBRC 105207.</title>
        <authorList>
            <person name="Hosoyama A."/>
            <person name="Uohara A."/>
            <person name="Ohji S."/>
            <person name="Ichikawa N."/>
        </authorList>
    </citation>
    <scope>NUCLEOTIDE SEQUENCE [LARGE SCALE GENOMIC DNA]</scope>
    <source>
        <strain evidence="9 10">NBRC 105207</strain>
    </source>
</reference>
<accession>A0A511XK45</accession>
<evidence type="ECO:0000256" key="5">
    <source>
        <dbReference type="ARBA" id="ARBA00022989"/>
    </source>
</evidence>
<dbReference type="InterPro" id="IPR032818">
    <property type="entry name" value="DedA-like"/>
</dbReference>
<evidence type="ECO:0000256" key="1">
    <source>
        <dbReference type="ARBA" id="ARBA00004651"/>
    </source>
</evidence>
<keyword evidence="10" id="KW-1185">Reference proteome</keyword>
<evidence type="ECO:0000313" key="10">
    <source>
        <dbReference type="Proteomes" id="UP000321746"/>
    </source>
</evidence>
<comment type="caution">
    <text evidence="9">The sequence shown here is derived from an EMBL/GenBank/DDBJ whole genome shotgun (WGS) entry which is preliminary data.</text>
</comment>
<feature type="transmembrane region" description="Helical" evidence="7">
    <location>
        <begin position="112"/>
        <end position="132"/>
    </location>
</feature>
<comment type="similarity">
    <text evidence="2 7">Belongs to the DedA family.</text>
</comment>
<keyword evidence="5 7" id="KW-1133">Transmembrane helix</keyword>
<keyword evidence="4 7" id="KW-0812">Transmembrane</keyword>
<protein>
    <submittedName>
        <fullName evidence="9">Membrane protein</fullName>
    </submittedName>
</protein>
<evidence type="ECO:0000256" key="6">
    <source>
        <dbReference type="ARBA" id="ARBA00023136"/>
    </source>
</evidence>
<evidence type="ECO:0000256" key="4">
    <source>
        <dbReference type="ARBA" id="ARBA00022692"/>
    </source>
</evidence>
<comment type="subcellular location">
    <subcellularLocation>
        <location evidence="1 7">Cell membrane</location>
        <topology evidence="1 7">Multi-pass membrane protein</topology>
    </subcellularLocation>
</comment>
<dbReference type="GO" id="GO:0005886">
    <property type="term" value="C:plasma membrane"/>
    <property type="evidence" value="ECO:0007669"/>
    <property type="project" value="UniProtKB-SubCell"/>
</dbReference>
<gene>
    <name evidence="9" type="ORF">AOE01nite_15510</name>
</gene>
<evidence type="ECO:0000259" key="8">
    <source>
        <dbReference type="Pfam" id="PF09335"/>
    </source>
</evidence>
<keyword evidence="6 7" id="KW-0472">Membrane</keyword>
<organism evidence="9 10">
    <name type="scientific">Acetobacter oeni</name>
    <dbReference type="NCBI Taxonomy" id="304077"/>
    <lineage>
        <taxon>Bacteria</taxon>
        <taxon>Pseudomonadati</taxon>
        <taxon>Pseudomonadota</taxon>
        <taxon>Alphaproteobacteria</taxon>
        <taxon>Acetobacterales</taxon>
        <taxon>Acetobacteraceae</taxon>
        <taxon>Acetobacter</taxon>
    </lineage>
</organism>
<feature type="domain" description="VTT" evidence="8">
    <location>
        <begin position="38"/>
        <end position="164"/>
    </location>
</feature>
<dbReference type="Pfam" id="PF09335">
    <property type="entry name" value="VTT_dom"/>
    <property type="match status" value="1"/>
</dbReference>
<dbReference type="AlphaFoldDB" id="A0A511XK45"/>
<dbReference type="InterPro" id="IPR032816">
    <property type="entry name" value="VTT_dom"/>
</dbReference>
<name>A0A511XK45_9PROT</name>
<proteinExistence type="inferred from homology"/>